<reference evidence="1 2" key="1">
    <citation type="submission" date="2015-04" db="EMBL/GenBank/DDBJ databases">
        <title>Microcin producing Clostridium sp. JC272T.</title>
        <authorList>
            <person name="Jyothsna T."/>
            <person name="Sasikala C."/>
            <person name="Ramana C."/>
        </authorList>
    </citation>
    <scope>NUCLEOTIDE SEQUENCE [LARGE SCALE GENOMIC DNA]</scope>
    <source>
        <strain evidence="1 2">JC272</strain>
    </source>
</reference>
<name>A0A0M3DG39_9FIRM</name>
<organism evidence="1 2">
    <name type="scientific">Paraclostridium benzoelyticum</name>
    <dbReference type="NCBI Taxonomy" id="1629550"/>
    <lineage>
        <taxon>Bacteria</taxon>
        <taxon>Bacillati</taxon>
        <taxon>Bacillota</taxon>
        <taxon>Clostridia</taxon>
        <taxon>Peptostreptococcales</taxon>
        <taxon>Peptostreptococcaceae</taxon>
        <taxon>Paraclostridium</taxon>
    </lineage>
</organism>
<accession>A0A0M3DG39</accession>
<evidence type="ECO:0000313" key="2">
    <source>
        <dbReference type="Proteomes" id="UP000034407"/>
    </source>
</evidence>
<keyword evidence="2" id="KW-1185">Reference proteome</keyword>
<dbReference type="AlphaFoldDB" id="A0A0M3DG39"/>
<evidence type="ECO:0000313" key="1">
    <source>
        <dbReference type="EMBL" id="KKY01585.1"/>
    </source>
</evidence>
<dbReference type="Proteomes" id="UP000034407">
    <property type="component" value="Unassembled WGS sequence"/>
</dbReference>
<comment type="caution">
    <text evidence="1">The sequence shown here is derived from an EMBL/GenBank/DDBJ whole genome shotgun (WGS) entry which is preliminary data.</text>
</comment>
<proteinExistence type="predicted"/>
<dbReference type="EMBL" id="LBBT01000172">
    <property type="protein sequence ID" value="KKY01585.1"/>
    <property type="molecule type" value="Genomic_DNA"/>
</dbReference>
<dbReference type="PATRIC" id="fig|1629550.3.peg.1034"/>
<dbReference type="OrthoDB" id="1757691at2"/>
<dbReference type="RefSeq" id="WP_046822778.1">
    <property type="nucleotide sequence ID" value="NZ_LBBT01000172.1"/>
</dbReference>
<protein>
    <submittedName>
        <fullName evidence="1">Uncharacterized protein</fullName>
    </submittedName>
</protein>
<sequence length="203" mass="24063">MGSMEKEILVLMSQVRCATEQQFNKFFSKKRKIMKSPHKKTLRKMCREFTLKKYPCNVVYGEYKDSSGIYYLNGGKTYKGKELLKVILGSEIVLKMESSGYEIKRFYRNVTVDKDKYDIYIEYVDKDKKLKQKLIDIKLTEVFKMSKYKNLHAKVLNSTIPFYEVPEVLLISQDNNFDKKRLMSINENVKIVDIKLENLIKYL</sequence>
<gene>
    <name evidence="1" type="ORF">VN21_07980</name>
</gene>